<keyword evidence="2" id="KW-1185">Reference proteome</keyword>
<reference evidence="1 2" key="1">
    <citation type="submission" date="2019-09" db="EMBL/GenBank/DDBJ databases">
        <title>Nocardioides panacisoli sp. nov., isolated from the soil of a ginseng field.</title>
        <authorList>
            <person name="Cho C."/>
        </authorList>
    </citation>
    <scope>NUCLEOTIDE SEQUENCE [LARGE SCALE GENOMIC DNA]</scope>
    <source>
        <strain evidence="1 2">BN130099</strain>
    </source>
</reference>
<accession>A0A5B1LLU8</accession>
<gene>
    <name evidence="1" type="ORF">F0U44_05600</name>
</gene>
<organism evidence="1 2">
    <name type="scientific">Nocardioides humilatus</name>
    <dbReference type="NCBI Taxonomy" id="2607660"/>
    <lineage>
        <taxon>Bacteria</taxon>
        <taxon>Bacillati</taxon>
        <taxon>Actinomycetota</taxon>
        <taxon>Actinomycetes</taxon>
        <taxon>Propionibacteriales</taxon>
        <taxon>Nocardioidaceae</taxon>
        <taxon>Nocardioides</taxon>
    </lineage>
</organism>
<comment type="caution">
    <text evidence="1">The sequence shown here is derived from an EMBL/GenBank/DDBJ whole genome shotgun (WGS) entry which is preliminary data.</text>
</comment>
<protein>
    <submittedName>
        <fullName evidence="1">Uncharacterized protein</fullName>
    </submittedName>
</protein>
<dbReference type="Proteomes" id="UP000325003">
    <property type="component" value="Unassembled WGS sequence"/>
</dbReference>
<dbReference type="EMBL" id="VUJV01000001">
    <property type="protein sequence ID" value="KAA1421745.1"/>
    <property type="molecule type" value="Genomic_DNA"/>
</dbReference>
<dbReference type="AlphaFoldDB" id="A0A5B1LLU8"/>
<evidence type="ECO:0000313" key="1">
    <source>
        <dbReference type="EMBL" id="KAA1421745.1"/>
    </source>
</evidence>
<name>A0A5B1LLU8_9ACTN</name>
<proteinExistence type="predicted"/>
<dbReference type="RefSeq" id="WP_149727206.1">
    <property type="nucleotide sequence ID" value="NZ_VUJV01000001.1"/>
</dbReference>
<sequence length="176" mass="19067">MTMTTSSPQPQLRVSLPGRWTRTELADPSHVSASTGALADLIGDHVGDQLGHNALRDQLERTALNERRDGSALFYFLIAPEASEPWPLLLFVGQSRTELPGGDVATVSAGPYGGVLRTYQERPVEGPLGIPFGRLSYRIPVSADLSFDVVFRFLPVDDPAPLFDHCQRIVGAVDVG</sequence>
<evidence type="ECO:0000313" key="2">
    <source>
        <dbReference type="Proteomes" id="UP000325003"/>
    </source>
</evidence>
<reference evidence="1 2" key="2">
    <citation type="submission" date="2019-09" db="EMBL/GenBank/DDBJ databases">
        <authorList>
            <person name="Jin C."/>
        </authorList>
    </citation>
    <scope>NUCLEOTIDE SEQUENCE [LARGE SCALE GENOMIC DNA]</scope>
    <source>
        <strain evidence="1 2">BN130099</strain>
    </source>
</reference>